<dbReference type="InterPro" id="IPR040364">
    <property type="entry name" value="TTC21A/TTC21B"/>
</dbReference>
<dbReference type="PANTHER" id="PTHR14699:SF0">
    <property type="entry name" value="TETRATRICOPEPTIDE REPEAT PROTEIN 21 HOMOLOG"/>
    <property type="match status" value="1"/>
</dbReference>
<evidence type="ECO:0000256" key="5">
    <source>
        <dbReference type="SAM" id="MobiDB-lite"/>
    </source>
</evidence>
<comment type="caution">
    <text evidence="11">The sequence shown here is derived from an EMBL/GenBank/DDBJ whole genome shotgun (WGS) entry which is preliminary data.</text>
</comment>
<feature type="domain" description="Tetratricopeptide repeat protein 21A/21B second ARM" evidence="6">
    <location>
        <begin position="299"/>
        <end position="569"/>
    </location>
</feature>
<evidence type="ECO:0000259" key="10">
    <source>
        <dbReference type="Pfam" id="PF25068"/>
    </source>
</evidence>
<reference evidence="12" key="1">
    <citation type="journal article" date="2015" name="PLoS Genet.">
        <title>Genome Sequence and Transcriptome Analyses of Chrysochromulina tobin: Metabolic Tools for Enhanced Algal Fitness in the Prominent Order Prymnesiales (Haptophyceae).</title>
        <authorList>
            <person name="Hovde B.T."/>
            <person name="Deodato C.R."/>
            <person name="Hunsperger H.M."/>
            <person name="Ryken S.A."/>
            <person name="Yost W."/>
            <person name="Jha R.K."/>
            <person name="Patterson J."/>
            <person name="Monnat R.J. Jr."/>
            <person name="Barlow S.B."/>
            <person name="Starkenburg S.R."/>
            <person name="Cattolico R.A."/>
        </authorList>
    </citation>
    <scope>NUCLEOTIDE SEQUENCE</scope>
    <source>
        <strain evidence="12">CCMP291</strain>
    </source>
</reference>
<dbReference type="InterPro" id="IPR056832">
    <property type="entry name" value="ARM_TT21_2nd"/>
</dbReference>
<dbReference type="Pfam" id="PF25058">
    <property type="entry name" value="ARM_TT21"/>
    <property type="match status" value="1"/>
</dbReference>
<dbReference type="Gene3D" id="1.25.40.10">
    <property type="entry name" value="Tetratricopeptide repeat domain"/>
    <property type="match status" value="7"/>
</dbReference>
<feature type="domain" description="Tetratricopeptide repeat protein 21A/21B fourth ARM" evidence="10">
    <location>
        <begin position="808"/>
        <end position="977"/>
    </location>
</feature>
<keyword evidence="12" id="KW-1185">Reference proteome</keyword>
<dbReference type="Pfam" id="PF25060">
    <property type="entry name" value="ARM_TT21_2nd"/>
    <property type="match status" value="1"/>
</dbReference>
<evidence type="ECO:0000259" key="6">
    <source>
        <dbReference type="Pfam" id="PF25060"/>
    </source>
</evidence>
<dbReference type="PANTHER" id="PTHR14699">
    <property type="entry name" value="STI2 PROTEIN-RELATED"/>
    <property type="match status" value="1"/>
</dbReference>
<evidence type="ECO:0000256" key="1">
    <source>
        <dbReference type="ARBA" id="ARBA00010935"/>
    </source>
</evidence>
<dbReference type="InterPro" id="IPR056835">
    <property type="entry name" value="ARM_TT21_5th"/>
</dbReference>
<evidence type="ECO:0000259" key="9">
    <source>
        <dbReference type="Pfam" id="PF25064"/>
    </source>
</evidence>
<dbReference type="InterPro" id="IPR056836">
    <property type="entry name" value="ARM_TT21_4th"/>
</dbReference>
<evidence type="ECO:0000256" key="3">
    <source>
        <dbReference type="ARBA" id="ARBA00022803"/>
    </source>
</evidence>
<dbReference type="Pfam" id="PF25068">
    <property type="entry name" value="ARM_TT21_4th"/>
    <property type="match status" value="1"/>
</dbReference>
<comment type="similarity">
    <text evidence="1">Belongs to the TTC21 family.</text>
</comment>
<proteinExistence type="inferred from homology"/>
<keyword evidence="2" id="KW-0677">Repeat</keyword>
<dbReference type="InterPro" id="IPR056834">
    <property type="entry name" value="ARM_TT21_C"/>
</dbReference>
<feature type="repeat" description="TPR" evidence="4">
    <location>
        <begin position="806"/>
        <end position="839"/>
    </location>
</feature>
<keyword evidence="3 4" id="KW-0802">TPR repeat</keyword>
<evidence type="ECO:0000313" key="12">
    <source>
        <dbReference type="Proteomes" id="UP000037460"/>
    </source>
</evidence>
<dbReference type="InterPro" id="IPR056833">
    <property type="entry name" value="ARM_TT21_N"/>
</dbReference>
<dbReference type="InterPro" id="IPR019734">
    <property type="entry name" value="TPR_rpt"/>
</dbReference>
<dbReference type="InterPro" id="IPR011990">
    <property type="entry name" value="TPR-like_helical_dom_sf"/>
</dbReference>
<feature type="domain" description="Tetratricopeptide repeat protein 21A/21B fifth ARM repeats" evidence="9">
    <location>
        <begin position="1023"/>
        <end position="1138"/>
    </location>
</feature>
<dbReference type="FunFam" id="1.25.40.10:FF:000219">
    <property type="entry name" value="Tetratricopeptide repeat domain 21B"/>
    <property type="match status" value="1"/>
</dbReference>
<evidence type="ECO:0000256" key="4">
    <source>
        <dbReference type="PROSITE-ProRule" id="PRU00339"/>
    </source>
</evidence>
<organism evidence="11 12">
    <name type="scientific">Chrysochromulina tobinii</name>
    <dbReference type="NCBI Taxonomy" id="1460289"/>
    <lineage>
        <taxon>Eukaryota</taxon>
        <taxon>Haptista</taxon>
        <taxon>Haptophyta</taxon>
        <taxon>Prymnesiophyceae</taxon>
        <taxon>Prymnesiales</taxon>
        <taxon>Chrysochromulinaceae</taxon>
        <taxon>Chrysochromulina</taxon>
    </lineage>
</organism>
<dbReference type="SMART" id="SM00028">
    <property type="entry name" value="TPR"/>
    <property type="match status" value="13"/>
</dbReference>
<feature type="domain" description="Tetratricopeptide repeat protein 21A/21B N-terminal ARM repeat" evidence="7">
    <location>
        <begin position="7"/>
        <end position="253"/>
    </location>
</feature>
<feature type="repeat" description="TPR" evidence="4">
    <location>
        <begin position="772"/>
        <end position="805"/>
    </location>
</feature>
<gene>
    <name evidence="11" type="ORF">Ctob_003677</name>
</gene>
<dbReference type="Pfam" id="PF25064">
    <property type="entry name" value="ARM_TT21_5th"/>
    <property type="match status" value="1"/>
</dbReference>
<accession>A0A0M0J319</accession>
<dbReference type="SUPFAM" id="SSF48452">
    <property type="entry name" value="TPR-like"/>
    <property type="match status" value="3"/>
</dbReference>
<evidence type="ECO:0000313" key="11">
    <source>
        <dbReference type="EMBL" id="KOO20920.1"/>
    </source>
</evidence>
<dbReference type="OrthoDB" id="10259630at2759"/>
<dbReference type="Pfam" id="PF25063">
    <property type="entry name" value="ARM_TT21_C"/>
    <property type="match status" value="1"/>
</dbReference>
<evidence type="ECO:0000259" key="8">
    <source>
        <dbReference type="Pfam" id="PF25063"/>
    </source>
</evidence>
<dbReference type="GO" id="GO:0061512">
    <property type="term" value="P:protein localization to cilium"/>
    <property type="evidence" value="ECO:0007669"/>
    <property type="project" value="TreeGrafter"/>
</dbReference>
<dbReference type="GO" id="GO:0035721">
    <property type="term" value="P:intraciliary retrograde transport"/>
    <property type="evidence" value="ECO:0007669"/>
    <property type="project" value="TreeGrafter"/>
</dbReference>
<sequence length="1371" mass="150000">MEVLSLVNYYARLGYYRHVQTVCAEVLKKRANDPLVSLWKAFGMIKEGAAGEAVRELEAMLRRADPQMQLPLKIALMHAHRACKVVDTETLTRLETELMGSTEDTSVPDRARMTAAQLLWHFGETFDAKQHVQHILRMQKSNVPALVLSGWLELADAEKELSGVKFSSEACNGDPSEEFEAAESFFEQAIQAGGGAKDLDAMMGIAKLASMQGNHRGALDKLSEVIGLYAWFLPALAEKALVLLNLGDWEQAVETAQRVLAQSDNQGGRGAGAGTLDALRVCALHAISQETDARAAASRLTELSQALDRHEPLNARLYIDVARPFARLAGRNPALLSLTLALTNTACRIAPDKAEYAAENAYQLMLLEDHQGAMQVLKRASSLEEGADEVMPFLIKSQILAGEILDAEMQLEFVKELQAAPAPEMSFNMALVASRRYKDVDTAVGHLDRASTQQLAKARKLPLGSAFYASLNPDFLLEIAREYLKHCGEADGSALDEGSRAAQLLGKATRVLHEVAKHSPGLLDSQMQLARAHYLRADYEAALRCCSSIAKADPTFADAALLHAQILLKLDKTRQAGAVLDSALSHNFAVREQPLFQLIKAQILHLQGEFAEAETMLSRAIAAQGGAGARAGAQNQKSAGGRQRGAAMPPPPTTLPEELKLNLSDKCSLHMQLVDALLAQQKVSEAQSAMAAAVVEFDGTPVEGRLQIANAKVQVVKGDIESALQLLRAIPSESAHYHAARKALADLYLEHRNDKRAYAACHEEVAAANPTVASYMMLGEAYMAVLEPEKAIAAFETALRKSPNDPVLASRIGHVLVSTHAYAKAIEYYSDAAAADPSKTPLRYELAALYLNLKRYDAAMTELKQLIAACGYSAGAVPDGGGRARMVIEDALLVTKALQLQAKVHKALNALPEALEALHQAQSNQQNALAQLRAETGGADQLATQQAVAASVAMELGALHEQLHDTDAALDAYKTALKHNEDDEKVMLALARLHLARGEVDAAQQQCSSLMTLNAAPPADLDAARILIADIMIQKSEWDAAIYHFEQLLLKQPALFGAIAKMLSLLRRAGRMAEAIQVLKNAERSSPRAALEPGFRYCQGLLARYQNQPRAALRHLNMARRDGEYGEPALRQMIEIFLNPENETNWDNLNVDAPAEPNEAVKAAERLLREMPSSARREVLECYMLLATKERNQIDRAVAMLLELLGVEKDYLPALVCLSQAYLMLKQAPKARNHLKRVAKIAFQAELIDDFERGWLMLADVYIVGGKYDLAEELCWRCLASNKSCAKAWEFLGVVKEKEAAYKDAASHYEKAWGFENEASAAVGYKLSFNYLKAKKYVEAIDVCHKVLGQYPDYPRIKAEVLDPAREALRP</sequence>
<dbReference type="EMBL" id="JWZX01003402">
    <property type="protein sequence ID" value="KOO20920.1"/>
    <property type="molecule type" value="Genomic_DNA"/>
</dbReference>
<dbReference type="Proteomes" id="UP000037460">
    <property type="component" value="Unassembled WGS sequence"/>
</dbReference>
<dbReference type="GO" id="GO:0030991">
    <property type="term" value="C:intraciliary transport particle A"/>
    <property type="evidence" value="ECO:0007669"/>
    <property type="project" value="TreeGrafter"/>
</dbReference>
<protein>
    <submittedName>
        <fullName evidence="11">Tetratricopeptide repeat protein 21b</fullName>
    </submittedName>
</protein>
<name>A0A0M0J319_9EUKA</name>
<dbReference type="GO" id="GO:0005929">
    <property type="term" value="C:cilium"/>
    <property type="evidence" value="ECO:0007669"/>
    <property type="project" value="GOC"/>
</dbReference>
<feature type="domain" description="Tetratricopeptide repeat protein 21A/21B C-terminal ARM" evidence="8">
    <location>
        <begin position="1164"/>
        <end position="1366"/>
    </location>
</feature>
<evidence type="ECO:0000259" key="7">
    <source>
        <dbReference type="Pfam" id="PF25062"/>
    </source>
</evidence>
<dbReference type="PROSITE" id="PS50005">
    <property type="entry name" value="TPR"/>
    <property type="match status" value="3"/>
</dbReference>
<feature type="repeat" description="TPR" evidence="4">
    <location>
        <begin position="950"/>
        <end position="983"/>
    </location>
</feature>
<feature type="region of interest" description="Disordered" evidence="5">
    <location>
        <begin position="629"/>
        <end position="655"/>
    </location>
</feature>
<evidence type="ECO:0000256" key="2">
    <source>
        <dbReference type="ARBA" id="ARBA00022737"/>
    </source>
</evidence>
<dbReference type="Pfam" id="PF25062">
    <property type="entry name" value="ARM_TT21_N"/>
    <property type="match status" value="1"/>
</dbReference>